<dbReference type="EMBL" id="CP002400">
    <property type="protein sequence ID" value="ADU25987.1"/>
    <property type="molecule type" value="Genomic_DNA"/>
</dbReference>
<dbReference type="InterPro" id="IPR036388">
    <property type="entry name" value="WH-like_DNA-bd_sf"/>
</dbReference>
<dbReference type="HOGENOM" id="CLU_000445_65_2_9"/>
<dbReference type="STRING" id="663278.Ethha_0402"/>
<name>E6U8J6_ETHHY</name>
<dbReference type="eggNOG" id="COG3707">
    <property type="taxonomic scope" value="Bacteria"/>
</dbReference>
<dbReference type="SMART" id="SM01012">
    <property type="entry name" value="ANTAR"/>
    <property type="match status" value="1"/>
</dbReference>
<accession>E6U8J6</accession>
<dbReference type="InterPro" id="IPR011006">
    <property type="entry name" value="CheY-like_superfamily"/>
</dbReference>
<protein>
    <submittedName>
        <fullName evidence="2">ANTAR domain protein</fullName>
    </submittedName>
</protein>
<organism evidence="2 3">
    <name type="scientific">Ethanoligenens harbinense (strain DSM 18485 / JCM 12961 / CGMCC 1.5033 / YUAN-3)</name>
    <dbReference type="NCBI Taxonomy" id="663278"/>
    <lineage>
        <taxon>Bacteria</taxon>
        <taxon>Bacillati</taxon>
        <taxon>Bacillota</taxon>
        <taxon>Clostridia</taxon>
        <taxon>Eubacteriales</taxon>
        <taxon>Oscillospiraceae</taxon>
        <taxon>Ethanoligenens</taxon>
    </lineage>
</organism>
<dbReference type="InterPro" id="IPR005561">
    <property type="entry name" value="ANTAR"/>
</dbReference>
<dbReference type="GO" id="GO:0003723">
    <property type="term" value="F:RNA binding"/>
    <property type="evidence" value="ECO:0007669"/>
    <property type="project" value="InterPro"/>
</dbReference>
<feature type="domain" description="ANTAR" evidence="1">
    <location>
        <begin position="107"/>
        <end position="168"/>
    </location>
</feature>
<dbReference type="AlphaFoldDB" id="E6U8J6"/>
<dbReference type="RefSeq" id="WP_013484368.1">
    <property type="nucleotide sequence ID" value="NC_014828.1"/>
</dbReference>
<dbReference type="Proteomes" id="UP000001551">
    <property type="component" value="Chromosome"/>
</dbReference>
<dbReference type="Pfam" id="PF03861">
    <property type="entry name" value="ANTAR"/>
    <property type="match status" value="1"/>
</dbReference>
<dbReference type="PROSITE" id="PS50921">
    <property type="entry name" value="ANTAR"/>
    <property type="match status" value="1"/>
</dbReference>
<sequence>MSDGMLVVCGQRAFCKNLCDLIASSIAIHPIVATSGAEARRKTSMHEMEAVLLAGKLPDENTLDLALELSQSGVAGVMIVIDRGTLFEAHEVLDGSGVTILANPLTKDALIQAIRLVMKVAEGGGTLDRAKLMLVQQKGWTEPQAHRYIQKLSMDKRLPRELAAQLVIKALEREQQAKEES</sequence>
<evidence type="ECO:0000313" key="2">
    <source>
        <dbReference type="EMBL" id="ADU25987.1"/>
    </source>
</evidence>
<proteinExistence type="predicted"/>
<gene>
    <name evidence="2" type="ordered locus">Ethha_0402</name>
</gene>
<keyword evidence="3" id="KW-1185">Reference proteome</keyword>
<dbReference type="SUPFAM" id="SSF52172">
    <property type="entry name" value="CheY-like"/>
    <property type="match status" value="1"/>
</dbReference>
<evidence type="ECO:0000313" key="3">
    <source>
        <dbReference type="Proteomes" id="UP000001551"/>
    </source>
</evidence>
<dbReference type="Gene3D" id="1.10.10.10">
    <property type="entry name" value="Winged helix-like DNA-binding domain superfamily/Winged helix DNA-binding domain"/>
    <property type="match status" value="1"/>
</dbReference>
<reference evidence="2 3" key="1">
    <citation type="submission" date="2010-12" db="EMBL/GenBank/DDBJ databases">
        <title>Complete sequence of Ethanoligenens harbinense YUAN-3.</title>
        <authorList>
            <person name="Lucas S."/>
            <person name="Copeland A."/>
            <person name="Lapidus A."/>
            <person name="Cheng J.-F."/>
            <person name="Bruce D."/>
            <person name="Goodwin L."/>
            <person name="Pitluck S."/>
            <person name="Chertkov O."/>
            <person name="Misra M."/>
            <person name="Detter J.C."/>
            <person name="Han C."/>
            <person name="Tapia R."/>
            <person name="Land M."/>
            <person name="Hauser L."/>
            <person name="Jeffries C."/>
            <person name="Kyrpides N."/>
            <person name="Ivanova N."/>
            <person name="Mikhailova N."/>
            <person name="Wang A."/>
            <person name="Mouttaki H."/>
            <person name="He Z."/>
            <person name="Zhou J."/>
            <person name="Hemme C.L."/>
            <person name="Woyke T."/>
        </authorList>
    </citation>
    <scope>NUCLEOTIDE SEQUENCE [LARGE SCALE GENOMIC DNA]</scope>
    <source>
        <strain evidence="3">DSM 18485 / JCM 12961 / CGMCC 1.5033 / YUAN-3</strain>
    </source>
</reference>
<dbReference type="KEGG" id="eha:Ethha_0402"/>
<evidence type="ECO:0000259" key="1">
    <source>
        <dbReference type="PROSITE" id="PS50921"/>
    </source>
</evidence>